<feature type="transmembrane region" description="Helical" evidence="8">
    <location>
        <begin position="147"/>
        <end position="171"/>
    </location>
</feature>
<keyword evidence="2 8" id="KW-0812">Transmembrane</keyword>
<dbReference type="SUPFAM" id="SSF49265">
    <property type="entry name" value="Fibronectin type III"/>
    <property type="match status" value="1"/>
</dbReference>
<name>A0A7J8B7B6_ROUAE</name>
<comment type="subcellular location">
    <subcellularLocation>
        <location evidence="1">Membrane</location>
        <topology evidence="1">Single-pass membrane protein</topology>
    </subcellularLocation>
</comment>
<evidence type="ECO:0000256" key="1">
    <source>
        <dbReference type="ARBA" id="ARBA00004167"/>
    </source>
</evidence>
<dbReference type="AlphaFoldDB" id="A0A7J8B7B6"/>
<protein>
    <submittedName>
        <fullName evidence="9">Uncharacterized protein</fullName>
    </submittedName>
</protein>
<keyword evidence="4 8" id="KW-1133">Transmembrane helix</keyword>
<dbReference type="EMBL" id="JACASE010000019">
    <property type="protein sequence ID" value="KAF6394727.1"/>
    <property type="molecule type" value="Genomic_DNA"/>
</dbReference>
<comment type="caution">
    <text evidence="9">The sequence shown here is derived from an EMBL/GenBank/DDBJ whole genome shotgun (WGS) entry which is preliminary data.</text>
</comment>
<dbReference type="Proteomes" id="UP000593571">
    <property type="component" value="Unassembled WGS sequence"/>
</dbReference>
<evidence type="ECO:0000313" key="9">
    <source>
        <dbReference type="EMBL" id="KAF6394727.1"/>
    </source>
</evidence>
<evidence type="ECO:0000256" key="5">
    <source>
        <dbReference type="ARBA" id="ARBA00023136"/>
    </source>
</evidence>
<evidence type="ECO:0000256" key="8">
    <source>
        <dbReference type="SAM" id="Phobius"/>
    </source>
</evidence>
<dbReference type="PANTHER" id="PTHR23037">
    <property type="entry name" value="CYTOKINE RECEPTOR"/>
    <property type="match status" value="1"/>
</dbReference>
<evidence type="ECO:0000256" key="3">
    <source>
        <dbReference type="ARBA" id="ARBA00022729"/>
    </source>
</evidence>
<evidence type="ECO:0000313" key="10">
    <source>
        <dbReference type="Proteomes" id="UP000593571"/>
    </source>
</evidence>
<dbReference type="GO" id="GO:0004896">
    <property type="term" value="F:cytokine receptor activity"/>
    <property type="evidence" value="ECO:0007669"/>
    <property type="project" value="TreeGrafter"/>
</dbReference>
<keyword evidence="6" id="KW-1015">Disulfide bond</keyword>
<dbReference type="Gene3D" id="2.60.40.10">
    <property type="entry name" value="Immunoglobulins"/>
    <property type="match status" value="1"/>
</dbReference>
<sequence>MQQAGSAVCRTENRLRLRLDQGRPESAAGDEVFGNRAVALVTRKGWPRAGWGLEKLSPPNMTASCNQSNSIMTWKMSSLFQTDFNYELEIRKGADAPYTEVLWETSFVLQSPRAYTARIRALVAGQSPGEWSAPQRFECDQEEDARLHVWVILSVTAVATLLTVGVAVLLYKGCSVRQRLFPPIPQMKDPLGDNAHTEKMMTWESSRAGQEECPVAAVQVLGEA</sequence>
<organism evidence="9 10">
    <name type="scientific">Rousettus aegyptiacus</name>
    <name type="common">Egyptian fruit bat</name>
    <name type="synonym">Pteropus aegyptiacus</name>
    <dbReference type="NCBI Taxonomy" id="9407"/>
    <lineage>
        <taxon>Eukaryota</taxon>
        <taxon>Metazoa</taxon>
        <taxon>Chordata</taxon>
        <taxon>Craniata</taxon>
        <taxon>Vertebrata</taxon>
        <taxon>Euteleostomi</taxon>
        <taxon>Mammalia</taxon>
        <taxon>Eutheria</taxon>
        <taxon>Laurasiatheria</taxon>
        <taxon>Chiroptera</taxon>
        <taxon>Yinpterochiroptera</taxon>
        <taxon>Pteropodoidea</taxon>
        <taxon>Pteropodidae</taxon>
        <taxon>Rousettinae</taxon>
        <taxon>Rousettus</taxon>
    </lineage>
</organism>
<keyword evidence="3" id="KW-0732">Signal</keyword>
<evidence type="ECO:0000256" key="2">
    <source>
        <dbReference type="ARBA" id="ARBA00022692"/>
    </source>
</evidence>
<keyword evidence="7" id="KW-0675">Receptor</keyword>
<dbReference type="GO" id="GO:0009897">
    <property type="term" value="C:external side of plasma membrane"/>
    <property type="evidence" value="ECO:0007669"/>
    <property type="project" value="TreeGrafter"/>
</dbReference>
<keyword evidence="10" id="KW-1185">Reference proteome</keyword>
<dbReference type="InterPro" id="IPR036116">
    <property type="entry name" value="FN3_sf"/>
</dbReference>
<evidence type="ECO:0000256" key="4">
    <source>
        <dbReference type="ARBA" id="ARBA00022989"/>
    </source>
</evidence>
<keyword evidence="5 8" id="KW-0472">Membrane</keyword>
<reference evidence="9 10" key="1">
    <citation type="journal article" date="2020" name="Nature">
        <title>Six reference-quality genomes reveal evolution of bat adaptations.</title>
        <authorList>
            <person name="Jebb D."/>
            <person name="Huang Z."/>
            <person name="Pippel M."/>
            <person name="Hughes G.M."/>
            <person name="Lavrichenko K."/>
            <person name="Devanna P."/>
            <person name="Winkler S."/>
            <person name="Jermiin L.S."/>
            <person name="Skirmuntt E.C."/>
            <person name="Katzourakis A."/>
            <person name="Burkitt-Gray L."/>
            <person name="Ray D.A."/>
            <person name="Sullivan K.A.M."/>
            <person name="Roscito J.G."/>
            <person name="Kirilenko B.M."/>
            <person name="Davalos L.M."/>
            <person name="Corthals A.P."/>
            <person name="Power M.L."/>
            <person name="Jones G."/>
            <person name="Ransome R.D."/>
            <person name="Dechmann D.K.N."/>
            <person name="Locatelli A.G."/>
            <person name="Puechmaille S.J."/>
            <person name="Fedrigo O."/>
            <person name="Jarvis E.D."/>
            <person name="Hiller M."/>
            <person name="Vernes S.C."/>
            <person name="Myers E.W."/>
            <person name="Teeling E.C."/>
        </authorList>
    </citation>
    <scope>NUCLEOTIDE SEQUENCE [LARGE SCALE GENOMIC DNA]</scope>
    <source>
        <strain evidence="9">MRouAeg1</strain>
        <tissue evidence="9">Muscle</tissue>
    </source>
</reference>
<accession>A0A7J8B7B6</accession>
<evidence type="ECO:0000256" key="6">
    <source>
        <dbReference type="ARBA" id="ARBA00023157"/>
    </source>
</evidence>
<evidence type="ECO:0000256" key="7">
    <source>
        <dbReference type="ARBA" id="ARBA00023170"/>
    </source>
</evidence>
<dbReference type="InterPro" id="IPR013783">
    <property type="entry name" value="Ig-like_fold"/>
</dbReference>
<proteinExistence type="predicted"/>
<dbReference type="PANTHER" id="PTHR23037:SF35">
    <property type="entry name" value="FIBRONECTIN TYPE-III DOMAIN-CONTAINING PROTEIN"/>
    <property type="match status" value="1"/>
</dbReference>
<gene>
    <name evidence="9" type="ORF">HJG63_010051</name>
</gene>